<feature type="region of interest" description="Disordered" evidence="3">
    <location>
        <begin position="327"/>
        <end position="352"/>
    </location>
</feature>
<feature type="domain" description="CBS" evidence="5">
    <location>
        <begin position="355"/>
        <end position="414"/>
    </location>
</feature>
<feature type="domain" description="CBS" evidence="5">
    <location>
        <begin position="1622"/>
        <end position="1679"/>
    </location>
</feature>
<name>K3WV91_GLOUD</name>
<evidence type="ECO:0000259" key="6">
    <source>
        <dbReference type="PROSITE" id="PS51745"/>
    </source>
</evidence>
<dbReference type="SUPFAM" id="SSF54277">
    <property type="entry name" value="CAD &amp; PB1 domains"/>
    <property type="match status" value="1"/>
</dbReference>
<feature type="domain" description="CBS" evidence="5">
    <location>
        <begin position="702"/>
        <end position="760"/>
    </location>
</feature>
<dbReference type="SMART" id="SM00666">
    <property type="entry name" value="PB1"/>
    <property type="match status" value="1"/>
</dbReference>
<dbReference type="InterPro" id="IPR000644">
    <property type="entry name" value="CBS_dom"/>
</dbReference>
<dbReference type="EnsemblProtists" id="PYU1_T008889">
    <property type="protein sequence ID" value="PYU1_T008889"/>
    <property type="gene ID" value="PYU1_G008871"/>
</dbReference>
<dbReference type="CDD" id="cd17782">
    <property type="entry name" value="CBS_pair_MUG70_2"/>
    <property type="match status" value="1"/>
</dbReference>
<keyword evidence="2" id="KW-0129">CBS domain</keyword>
<evidence type="ECO:0000313" key="7">
    <source>
        <dbReference type="EnsemblProtists" id="PYU1_T008889"/>
    </source>
</evidence>
<feature type="domain" description="CBS" evidence="5">
    <location>
        <begin position="1455"/>
        <end position="1514"/>
    </location>
</feature>
<dbReference type="InParanoid" id="K3WV91"/>
<dbReference type="Gene3D" id="3.10.580.10">
    <property type="entry name" value="CBS-domain"/>
    <property type="match status" value="10"/>
</dbReference>
<dbReference type="Pfam" id="PF00564">
    <property type="entry name" value="PB1"/>
    <property type="match status" value="1"/>
</dbReference>
<feature type="domain" description="CBS" evidence="5">
    <location>
        <begin position="422"/>
        <end position="480"/>
    </location>
</feature>
<feature type="domain" description="CBS" evidence="5">
    <location>
        <begin position="1125"/>
        <end position="1181"/>
    </location>
</feature>
<feature type="compositionally biased region" description="Polar residues" evidence="3">
    <location>
        <begin position="327"/>
        <end position="336"/>
    </location>
</feature>
<dbReference type="PROSITE" id="PS51745">
    <property type="entry name" value="PB1"/>
    <property type="match status" value="1"/>
</dbReference>
<accession>K3WV91</accession>
<feature type="compositionally biased region" description="Basic residues" evidence="3">
    <location>
        <begin position="1416"/>
        <end position="1431"/>
    </location>
</feature>
<feature type="compositionally biased region" description="Acidic residues" evidence="3">
    <location>
        <begin position="1956"/>
        <end position="1979"/>
    </location>
</feature>
<evidence type="ECO:0000256" key="3">
    <source>
        <dbReference type="SAM" id="MobiDB-lite"/>
    </source>
</evidence>
<dbReference type="CDD" id="cd17781">
    <property type="entry name" value="CBS_pair_MUG70_1"/>
    <property type="match status" value="3"/>
</dbReference>
<sequence>MSKKRRDADPSRTVARLRPAKAVTVTEDVTVYEAAKMMKSHRAAAVLVTNWEGALTGILTDTDTARRVISKGLDSKTTRIATVMTPSPSCVTLEDSAVDALDTMLTGRFRHLPVVSGHNGNVVGLLNVAKCLHDAIKRIESSSSSLQQELGNSSANSLLRGMLEKMLSPSLQDVLSTPGETKAPLVRENDSIYDVTKLMADAKKPALVVSDSYPLTLLGIFTPKDLLHRVIAADLDLHATTVGDVMTSNPESAPPDTTVLDAFHIMHDGKFLNLPVVSPTTGEIFGIADVIAISVASFGQGEARDVTQFFNAALDLHHNDTFDDTASMSNMSVTSKARQRKDRDKEVNVRPVSSLRPSPAVTITEQSTIVDAAILMKQKRSDALLVVDHTSALVGILTDTDICRRVLAVDLIPANVHVGDVMTKNIKYVAPEDSAIDAMLSMQEGHFRHLPVVGRDGSVAGVLNIGKCIYDVSKRLEHATQSTEQLKASFEKSGASSAMQQLLGPMLQKLTSPTLESLLEKEKRNGSAAAPRLPKGTLVIDVVKAMATTNKAALIVDNFIPDKLVGMFSPYELVMKVIAQSLDPDTTYIEDVMSTDPELTTPSTSVLDALHIMHDSQSLNLPVIQENSNSIVAGLVDVLALSYGTIDAIYGEDREQMQEFWNSALQLDQPTNPGASTRTSRQRKTLLAAAAEHEKSRTVAQLRPSKVLTVTESSTVNELSRLMGRGQADCVLVISDDGLLTGIITDTDLTRRVVSENKPVETTLVGDVMTRNPTFVSMEDPAIDALARMLEGKFRHLPVVDKSGSVVGILNIGKCLYDAIRKMEKSEQSSTALRNTLEKEMRHRQGGRGALSQFLGPMVGKIFSPDVKSVLEEEGIEPPRVQPYTSVYEVSKLMAATKKAALVVSNRGQYFGLFTPRDMLEKVLAKGKPVHTTAVCDVMQEDAATIYGSTTVIDAMHTMHDQKTLYLTVLQSESSMQAIGLVDVLSLSYGSFAKGSPSDWHAFWNASFEAADDDDDTSSVHSFKSSFSVNRPAGGSSHDRGYKKPTPASGDSRPVSKLRPSKAVTILDTFTVADAAKEMGLSHTDAALVISREGVLKGILTDTDVTRRVVALGNDPIFINVCDAMTPNPKFVDEKDSAMDAMFMMLEGKFRHLPVVDAQGMVAGMLRIQKCLYDAITRLEKAQQSSSGAIKEKLEKQLLATGLGASLAGNQGALQQLVAPMVQKLLSPTLDTILQNDELPPLVYPNETVMEVARQMSSSRKAALIVEDLYPGGNDFPSSYGNMNLATGKRLVGVFTPKDLLLRVVGSGLDAATTTVSEVMTPNPETASPTTSLVDALHVMHEQKFLHLPVVEESSGTILGMVDVLSLCYGTFAKDVGGGESSDWKSFWDMSLALTRDEDDRSETGSISVSVAGSKASRRPRQSQLRGRTRSRTASSAGSIARRESEGALRPVSKLRPRQVTRINEFITVAEAAKRMRHARVEAVVITTEEGELRGILTDTDITRRVLSKDIDPETCSVASVMTANPSCVRSDDPAIEAITKMLEGRFKHLPVVGPDGIIQGMLDISKCLYDAITCMERVQQSTEAAASDFSRDLGNGSSLHRLLGPMMEKMVRPTVAVALEGEPRPPIVQLSTTVSAAAKMMATTKKAAIVVNGSEIVGMVTPKDLLRKLVAKSLAADITPVEDVMTVDPESVGPNSRILDGLRLMHDAGQLFMPVLTDSGDVYGMADVLCLSYGQFTNSGSAGGGDWRQFWQTAMNLQDEAGDMYDADETNSVGTIEDFERSEYRGNNMGMRAGGYNAAAAYAELGESVSVISAAHTTATSAMFAQQLTDDTFIFKVSDRTQGHYHRIMCRYDSIAGLFEQVRAKMGVEATDEIRLKYEDDDGDLAVLTSDESLIEAVNMAKRAGWKRIMLLVDVVKSGKKKEAAPAASPSGSGKSTPSSVAGKTRSRKLTKVEEDIESDSEEEKPEEEDSEDSEEEEKVSKKAKKKAEAKPLKKKKRAKEADDDAGANVILFAGAAAVLLMVGVGALFFLKSKKQ</sequence>
<evidence type="ECO:0000256" key="1">
    <source>
        <dbReference type="ARBA" id="ARBA00022737"/>
    </source>
</evidence>
<feature type="domain" description="PB1" evidence="6">
    <location>
        <begin position="1831"/>
        <end position="1917"/>
    </location>
</feature>
<keyword evidence="1" id="KW-0677">Repeat</keyword>
<dbReference type="eggNOG" id="KOG4229">
    <property type="taxonomic scope" value="Eukaryota"/>
</dbReference>
<dbReference type="VEuPathDB" id="FungiDB:PYU1_G008871"/>
<feature type="region of interest" description="Disordered" evidence="3">
    <location>
        <begin position="1924"/>
        <end position="2005"/>
    </location>
</feature>
<feature type="region of interest" description="Disordered" evidence="3">
    <location>
        <begin position="1030"/>
        <end position="1056"/>
    </location>
</feature>
<feature type="domain" description="CBS" evidence="5">
    <location>
        <begin position="769"/>
        <end position="826"/>
    </location>
</feature>
<feature type="domain" description="CBS" evidence="5">
    <location>
        <begin position="1522"/>
        <end position="1582"/>
    </location>
</feature>
<feature type="domain" description="CBS" evidence="5">
    <location>
        <begin position="246"/>
        <end position="306"/>
    </location>
</feature>
<dbReference type="Proteomes" id="UP000019132">
    <property type="component" value="Unassembled WGS sequence"/>
</dbReference>
<dbReference type="Pfam" id="PF00571">
    <property type="entry name" value="CBS"/>
    <property type="match status" value="16"/>
</dbReference>
<feature type="domain" description="CBS" evidence="5">
    <location>
        <begin position="593"/>
        <end position="654"/>
    </location>
</feature>
<reference evidence="7" key="3">
    <citation type="submission" date="2015-02" db="UniProtKB">
        <authorList>
            <consortium name="EnsemblProtists"/>
        </authorList>
    </citation>
    <scope>IDENTIFICATION</scope>
    <source>
        <strain evidence="7">DAOM BR144</strain>
    </source>
</reference>
<feature type="compositionally biased region" description="Low complexity" evidence="3">
    <location>
        <begin position="1926"/>
        <end position="1943"/>
    </location>
</feature>
<keyword evidence="4" id="KW-0812">Transmembrane</keyword>
<feature type="domain" description="CBS" evidence="5">
    <location>
        <begin position="1320"/>
        <end position="1381"/>
    </location>
</feature>
<dbReference type="PROSITE" id="PS51371">
    <property type="entry name" value="CBS"/>
    <property type="match status" value="16"/>
</dbReference>
<dbReference type="EMBL" id="GL376599">
    <property type="status" value="NOT_ANNOTATED_CDS"/>
    <property type="molecule type" value="Genomic_DNA"/>
</dbReference>
<dbReference type="HOGENOM" id="CLU_236037_0_0_1"/>
<evidence type="ECO:0000256" key="4">
    <source>
        <dbReference type="SAM" id="Phobius"/>
    </source>
</evidence>
<dbReference type="Gene3D" id="3.10.20.90">
    <property type="entry name" value="Phosphatidylinositol 3-kinase Catalytic Subunit, Chain A, domain 1"/>
    <property type="match status" value="1"/>
</dbReference>
<evidence type="ECO:0000313" key="8">
    <source>
        <dbReference type="Proteomes" id="UP000019132"/>
    </source>
</evidence>
<reference evidence="8" key="2">
    <citation type="submission" date="2010-04" db="EMBL/GenBank/DDBJ databases">
        <authorList>
            <person name="Buell R."/>
            <person name="Hamilton J."/>
            <person name="Hostetler J."/>
        </authorList>
    </citation>
    <scope>NUCLEOTIDE SEQUENCE [LARGE SCALE GENOMIC DNA]</scope>
    <source>
        <strain evidence="8">DAOM:BR144</strain>
    </source>
</reference>
<feature type="domain" description="CBS" evidence="5">
    <location>
        <begin position="84"/>
        <end position="141"/>
    </location>
</feature>
<keyword evidence="4" id="KW-0472">Membrane</keyword>
<dbReference type="STRING" id="431595.K3WV91"/>
<dbReference type="PANTHER" id="PTHR48108">
    <property type="entry name" value="CBS DOMAIN-CONTAINING PROTEIN CBSX2, CHLOROPLASTIC"/>
    <property type="match status" value="1"/>
</dbReference>
<feature type="domain" description="CBS" evidence="5">
    <location>
        <begin position="1058"/>
        <end position="1116"/>
    </location>
</feature>
<feature type="domain" description="CBS" evidence="5">
    <location>
        <begin position="176"/>
        <end position="237"/>
    </location>
</feature>
<evidence type="ECO:0000256" key="2">
    <source>
        <dbReference type="PROSITE-ProRule" id="PRU00703"/>
    </source>
</evidence>
<evidence type="ECO:0000259" key="5">
    <source>
        <dbReference type="PROSITE" id="PS51371"/>
    </source>
</evidence>
<dbReference type="InterPro" id="IPR046342">
    <property type="entry name" value="CBS_dom_sf"/>
</dbReference>
<dbReference type="SUPFAM" id="SSF54631">
    <property type="entry name" value="CBS-domain pair"/>
    <property type="match status" value="10"/>
</dbReference>
<keyword evidence="8" id="KW-1185">Reference proteome</keyword>
<organism evidence="7 8">
    <name type="scientific">Globisporangium ultimum (strain ATCC 200006 / CBS 805.95 / DAOM BR144)</name>
    <name type="common">Pythium ultimum</name>
    <dbReference type="NCBI Taxonomy" id="431595"/>
    <lineage>
        <taxon>Eukaryota</taxon>
        <taxon>Sar</taxon>
        <taxon>Stramenopiles</taxon>
        <taxon>Oomycota</taxon>
        <taxon>Peronosporomycetes</taxon>
        <taxon>Pythiales</taxon>
        <taxon>Pythiaceae</taxon>
        <taxon>Globisporangium</taxon>
    </lineage>
</organism>
<feature type="domain" description="CBS" evidence="5">
    <location>
        <begin position="17"/>
        <end position="75"/>
    </location>
</feature>
<reference evidence="8" key="1">
    <citation type="journal article" date="2010" name="Genome Biol.">
        <title>Genome sequence of the necrotrophic plant pathogen Pythium ultimum reveals original pathogenicity mechanisms and effector repertoire.</title>
        <authorList>
            <person name="Levesque C.A."/>
            <person name="Brouwer H."/>
            <person name="Cano L."/>
            <person name="Hamilton J.P."/>
            <person name="Holt C."/>
            <person name="Huitema E."/>
            <person name="Raffaele S."/>
            <person name="Robideau G.P."/>
            <person name="Thines M."/>
            <person name="Win J."/>
            <person name="Zerillo M.M."/>
            <person name="Beakes G.W."/>
            <person name="Boore J.L."/>
            <person name="Busam D."/>
            <person name="Dumas B."/>
            <person name="Ferriera S."/>
            <person name="Fuerstenberg S.I."/>
            <person name="Gachon C.M."/>
            <person name="Gaulin E."/>
            <person name="Govers F."/>
            <person name="Grenville-Briggs L."/>
            <person name="Horner N."/>
            <person name="Hostetler J."/>
            <person name="Jiang R.H."/>
            <person name="Johnson J."/>
            <person name="Krajaejun T."/>
            <person name="Lin H."/>
            <person name="Meijer H.J."/>
            <person name="Moore B."/>
            <person name="Morris P."/>
            <person name="Phuntmart V."/>
            <person name="Puiu D."/>
            <person name="Shetty J."/>
            <person name="Stajich J.E."/>
            <person name="Tripathy S."/>
            <person name="Wawra S."/>
            <person name="van West P."/>
            <person name="Whitty B.R."/>
            <person name="Coutinho P.M."/>
            <person name="Henrissat B."/>
            <person name="Martin F."/>
            <person name="Thomas P.D."/>
            <person name="Tyler B.M."/>
            <person name="De Vries R.P."/>
            <person name="Kamoun S."/>
            <person name="Yandell M."/>
            <person name="Tisserat N."/>
            <person name="Buell C.R."/>
        </authorList>
    </citation>
    <scope>NUCLEOTIDE SEQUENCE</scope>
    <source>
        <strain evidence="8">DAOM:BR144</strain>
    </source>
</reference>
<protein>
    <submittedName>
        <fullName evidence="7">Uncharacterized protein</fullName>
    </submittedName>
</protein>
<dbReference type="SMART" id="SM00116">
    <property type="entry name" value="CBS"/>
    <property type="match status" value="18"/>
</dbReference>
<feature type="region of interest" description="Disordered" evidence="3">
    <location>
        <begin position="1399"/>
        <end position="1453"/>
    </location>
</feature>
<feature type="transmembrane region" description="Helical" evidence="4">
    <location>
        <begin position="2011"/>
        <end position="2032"/>
    </location>
</feature>
<keyword evidence="4" id="KW-1133">Transmembrane helix</keyword>
<feature type="domain" description="CBS" evidence="5">
    <location>
        <begin position="871"/>
        <end position="930"/>
    </location>
</feature>
<dbReference type="PANTHER" id="PTHR48108:SF26">
    <property type="entry name" value="CBS DOMAIN-CONTAINING PROTEIN DDB_G0289609"/>
    <property type="match status" value="1"/>
</dbReference>
<dbReference type="InterPro" id="IPR000270">
    <property type="entry name" value="PB1_dom"/>
</dbReference>
<dbReference type="InterPro" id="IPR051462">
    <property type="entry name" value="CBS_domain-containing"/>
</dbReference>
<proteinExistence type="predicted"/>
<dbReference type="InterPro" id="IPR053793">
    <property type="entry name" value="PB1-like"/>
</dbReference>